<keyword evidence="5" id="KW-1185">Reference proteome</keyword>
<sequence length="348" mass="38887">MSAEPSICAVCKVAEPEATKIVTCVNCYKSEHTECKGVYGSSAAALRAKPYFCSVQCCEIHHRCQNSTLFSGIDDKVMSEILIEVRKTNTEMHDIQQTMGELKRFNTYVGNQIEVLVTEIKSVKRDYVKVKQDVGYLQSDQKQTNETISDLQLSLDRVNRAALIKNAVILGVPTTQTEDTKQLVRQIAAAVKCQLPQDAIVEATRLVSKDPSQRTSKSVPIRVVFAEEQHKEDLFAKKKNHGLLFTSALGAGSGPATNRIIIRDEMTSFGMKLLKDVRSLQEQADIQYVWPGRDGVILTKKSSDSKVEKVRSLLDVRKLQQSKRSRDESLLHSTDLSMSILAEPDPKR</sequence>
<dbReference type="InParanoid" id="B0WC88"/>
<dbReference type="VEuPathDB" id="VectorBase:CPIJ018544"/>
<dbReference type="AlphaFoldDB" id="B0WC88"/>
<name>B0WC88_CULQU</name>
<evidence type="ECO:0000313" key="5">
    <source>
        <dbReference type="Proteomes" id="UP000002320"/>
    </source>
</evidence>
<dbReference type="EnsemblMetazoa" id="CPIJ004558-RA">
    <property type="protein sequence ID" value="CPIJ004558-PA"/>
    <property type="gene ID" value="CPIJ004558"/>
</dbReference>
<accession>B0WC88</accession>
<dbReference type="EnsemblMetazoa" id="CPIJ018544-RA">
    <property type="protein sequence ID" value="CPIJ018544-PA"/>
    <property type="gene ID" value="CPIJ018544"/>
</dbReference>
<dbReference type="Proteomes" id="UP000002320">
    <property type="component" value="Unassembled WGS sequence"/>
</dbReference>
<dbReference type="Pfam" id="PF25298">
    <property type="entry name" value="Baculo_FP_2nd"/>
    <property type="match status" value="1"/>
</dbReference>
<dbReference type="VEuPathDB" id="VectorBase:CPIJ004558"/>
<dbReference type="HOGENOM" id="CLU_074662_0_0_1"/>
<evidence type="ECO:0000313" key="2">
    <source>
        <dbReference type="EMBL" id="EDS27581.1"/>
    </source>
</evidence>
<dbReference type="KEGG" id="cqu:CpipJ_CPIJ018544"/>
<organism>
    <name type="scientific">Culex quinquefasciatus</name>
    <name type="common">Southern house mosquito</name>
    <name type="synonym">Culex pungens</name>
    <dbReference type="NCBI Taxonomy" id="7176"/>
    <lineage>
        <taxon>Eukaryota</taxon>
        <taxon>Metazoa</taxon>
        <taxon>Ecdysozoa</taxon>
        <taxon>Arthropoda</taxon>
        <taxon>Hexapoda</taxon>
        <taxon>Insecta</taxon>
        <taxon>Pterygota</taxon>
        <taxon>Neoptera</taxon>
        <taxon>Endopterygota</taxon>
        <taxon>Diptera</taxon>
        <taxon>Nematocera</taxon>
        <taxon>Culicoidea</taxon>
        <taxon>Culicidae</taxon>
        <taxon>Culicinae</taxon>
        <taxon>Culicini</taxon>
        <taxon>Culex</taxon>
        <taxon>Culex</taxon>
    </lineage>
</organism>
<proteinExistence type="predicted"/>
<dbReference type="OrthoDB" id="7765339at2759"/>
<gene>
    <name evidence="4" type="primary">6036254</name>
    <name evidence="3" type="ORF">CpipJ_CPIJ004558</name>
    <name evidence="2" type="ORF">CpipJ_CPIJ018544</name>
</gene>
<dbReference type="KEGG" id="cqu:CpipJ_CPIJ004558"/>
<dbReference type="VEuPathDB" id="VectorBase:CQUJHB017893"/>
<reference evidence="3" key="1">
    <citation type="submission" date="2007-03" db="EMBL/GenBank/DDBJ databases">
        <title>Annotation of Culex pipiens quinquefasciatus.</title>
        <authorList>
            <consortium name="The Broad Institute Genome Sequencing Platform"/>
            <person name="Atkinson P.W."/>
            <person name="Hemingway J."/>
            <person name="Christensen B.M."/>
            <person name="Higgs S."/>
            <person name="Kodira C."/>
            <person name="Hannick L."/>
            <person name="Megy K."/>
            <person name="O'Leary S."/>
            <person name="Pearson M."/>
            <person name="Haas B.J."/>
            <person name="Mauceli E."/>
            <person name="Wortman J.R."/>
            <person name="Lee N.H."/>
            <person name="Guigo R."/>
            <person name="Stanke M."/>
            <person name="Alvarado L."/>
            <person name="Amedeo P."/>
            <person name="Antoine C.H."/>
            <person name="Arensburger P."/>
            <person name="Bidwell S.L."/>
            <person name="Crawford M."/>
            <person name="Camaro F."/>
            <person name="Devon K."/>
            <person name="Engels R."/>
            <person name="Hammond M."/>
            <person name="Howarth C."/>
            <person name="Koehrsen M."/>
            <person name="Lawson D."/>
            <person name="Montgomery P."/>
            <person name="Nene V."/>
            <person name="Nusbaum C."/>
            <person name="Puiu D."/>
            <person name="Romero-Severson J."/>
            <person name="Severson D.W."/>
            <person name="Shumway M."/>
            <person name="Sisk P."/>
            <person name="Stolte C."/>
            <person name="Zeng Q."/>
            <person name="Eisenstadt E."/>
            <person name="Fraser-Liggett C."/>
            <person name="Strausberg R."/>
            <person name="Galagan J."/>
            <person name="Birren B."/>
            <person name="Collins F.H."/>
        </authorList>
    </citation>
    <scope>NUCLEOTIDE SEQUENCE [LARGE SCALE GENOMIC DNA]</scope>
    <source>
        <strain evidence="3">JHB</strain>
    </source>
</reference>
<dbReference type="EMBL" id="DS231886">
    <property type="protein sequence ID" value="EDS43333.1"/>
    <property type="molecule type" value="Genomic_DNA"/>
</dbReference>
<evidence type="ECO:0000313" key="4">
    <source>
        <dbReference type="EnsemblMetazoa" id="CPIJ004558-PA"/>
    </source>
</evidence>
<dbReference type="InterPro" id="IPR057251">
    <property type="entry name" value="FP_C"/>
</dbReference>
<protein>
    <recommendedName>
        <fullName evidence="1">FP protein C-terminal domain-containing protein</fullName>
    </recommendedName>
</protein>
<evidence type="ECO:0000313" key="3">
    <source>
        <dbReference type="EMBL" id="EDS43333.1"/>
    </source>
</evidence>
<reference evidence="4" key="2">
    <citation type="submission" date="2020-05" db="UniProtKB">
        <authorList>
            <consortium name="EnsemblMetazoa"/>
        </authorList>
    </citation>
    <scope>IDENTIFICATION</scope>
    <source>
        <strain evidence="4">JHB</strain>
    </source>
</reference>
<feature type="domain" description="FP protein C-terminal" evidence="1">
    <location>
        <begin position="268"/>
        <end position="319"/>
    </location>
</feature>
<dbReference type="OMA" id="VREERIC"/>
<evidence type="ECO:0000259" key="1">
    <source>
        <dbReference type="Pfam" id="PF25298"/>
    </source>
</evidence>
<dbReference type="EMBL" id="DS233025">
    <property type="protein sequence ID" value="EDS27581.1"/>
    <property type="molecule type" value="Genomic_DNA"/>
</dbReference>